<evidence type="ECO:0000256" key="3">
    <source>
        <dbReference type="HAMAP-Rule" id="MF_01077"/>
    </source>
</evidence>
<name>A0A2N3PSE9_9PROT</name>
<evidence type="ECO:0000259" key="5">
    <source>
        <dbReference type="Pfam" id="PF17384"/>
    </source>
</evidence>
<dbReference type="InterPro" id="IPR028998">
    <property type="entry name" value="RimP_C"/>
</dbReference>
<dbReference type="InterPro" id="IPR036847">
    <property type="entry name" value="RimP_C_sf"/>
</dbReference>
<comment type="subcellular location">
    <subcellularLocation>
        <location evidence="3">Cytoplasm</location>
    </subcellularLocation>
</comment>
<dbReference type="GO" id="GO:0006412">
    <property type="term" value="P:translation"/>
    <property type="evidence" value="ECO:0007669"/>
    <property type="project" value="TreeGrafter"/>
</dbReference>
<dbReference type="FunFam" id="3.30.300.70:FF:000001">
    <property type="entry name" value="Ribosome maturation factor RimP"/>
    <property type="match status" value="1"/>
</dbReference>
<feature type="domain" description="Ribosome maturation factor RimP N-terminal" evidence="4">
    <location>
        <begin position="10"/>
        <end position="83"/>
    </location>
</feature>
<evidence type="ECO:0000256" key="2">
    <source>
        <dbReference type="ARBA" id="ARBA00022517"/>
    </source>
</evidence>
<dbReference type="Gene3D" id="2.30.30.180">
    <property type="entry name" value="Ribosome maturation factor RimP, C-terminal domain"/>
    <property type="match status" value="1"/>
</dbReference>
<dbReference type="PANTHER" id="PTHR33867">
    <property type="entry name" value="RIBOSOME MATURATION FACTOR RIMP"/>
    <property type="match status" value="1"/>
</dbReference>
<dbReference type="EMBL" id="PIUM01000021">
    <property type="protein sequence ID" value="PKU23331.1"/>
    <property type="molecule type" value="Genomic_DNA"/>
</dbReference>
<evidence type="ECO:0000313" key="7">
    <source>
        <dbReference type="Proteomes" id="UP000233293"/>
    </source>
</evidence>
<dbReference type="CDD" id="cd01734">
    <property type="entry name" value="YlxS_C"/>
    <property type="match status" value="1"/>
</dbReference>
<comment type="caution">
    <text evidence="6">The sequence shown here is derived from an EMBL/GenBank/DDBJ whole genome shotgun (WGS) entry which is preliminary data.</text>
</comment>
<dbReference type="Gene3D" id="3.30.300.70">
    <property type="entry name" value="RimP-like superfamily, N-terminal"/>
    <property type="match status" value="1"/>
</dbReference>
<dbReference type="Pfam" id="PF17384">
    <property type="entry name" value="DUF150_C"/>
    <property type="match status" value="1"/>
</dbReference>
<evidence type="ECO:0000313" key="6">
    <source>
        <dbReference type="EMBL" id="PKU23331.1"/>
    </source>
</evidence>
<dbReference type="Proteomes" id="UP000233293">
    <property type="component" value="Unassembled WGS sequence"/>
</dbReference>
<dbReference type="AlphaFoldDB" id="A0A2N3PSE9"/>
<dbReference type="InterPro" id="IPR003728">
    <property type="entry name" value="Ribosome_maturation_RimP"/>
</dbReference>
<dbReference type="NCBIfam" id="NF000932">
    <property type="entry name" value="PRK00092.2-5"/>
    <property type="match status" value="1"/>
</dbReference>
<keyword evidence="7" id="KW-1185">Reference proteome</keyword>
<feature type="domain" description="Ribosome maturation factor RimP C-terminal" evidence="5">
    <location>
        <begin position="86"/>
        <end position="151"/>
    </location>
</feature>
<dbReference type="SUPFAM" id="SSF74942">
    <property type="entry name" value="YhbC-like, C-terminal domain"/>
    <property type="match status" value="1"/>
</dbReference>
<evidence type="ECO:0000259" key="4">
    <source>
        <dbReference type="Pfam" id="PF02576"/>
    </source>
</evidence>
<proteinExistence type="inferred from homology"/>
<dbReference type="RefSeq" id="WP_101251821.1">
    <property type="nucleotide sequence ID" value="NZ_PIUM01000021.1"/>
</dbReference>
<keyword evidence="1 3" id="KW-0963">Cytoplasm</keyword>
<dbReference type="SUPFAM" id="SSF75420">
    <property type="entry name" value="YhbC-like, N-terminal domain"/>
    <property type="match status" value="1"/>
</dbReference>
<dbReference type="GO" id="GO:0000028">
    <property type="term" value="P:ribosomal small subunit assembly"/>
    <property type="evidence" value="ECO:0007669"/>
    <property type="project" value="TreeGrafter"/>
</dbReference>
<dbReference type="HAMAP" id="MF_01077">
    <property type="entry name" value="RimP"/>
    <property type="match status" value="1"/>
</dbReference>
<reference evidence="7" key="1">
    <citation type="submission" date="2017-12" db="EMBL/GenBank/DDBJ databases">
        <title>Draft genome sequence of Telmatospirillum siberiense 26-4b1T, an acidotolerant peatland alphaproteobacterium potentially involved in sulfur cycling.</title>
        <authorList>
            <person name="Hausmann B."/>
            <person name="Pjevac P."/>
            <person name="Schreck K."/>
            <person name="Herbold C.W."/>
            <person name="Daims H."/>
            <person name="Wagner M."/>
            <person name="Pester M."/>
            <person name="Loy A."/>
        </authorList>
    </citation>
    <scope>NUCLEOTIDE SEQUENCE [LARGE SCALE GENOMIC DNA]</scope>
    <source>
        <strain evidence="7">26-4b1</strain>
    </source>
</reference>
<comment type="function">
    <text evidence="3">Required for maturation of 30S ribosomal subunits.</text>
</comment>
<keyword evidence="2 3" id="KW-0690">Ribosome biogenesis</keyword>
<sequence>MEIENRISAMVAPSLDAMGYELVRVLLQGRQNLTLQVMAERRDRQPMTVDDCAEISRSISAILDVEDPIAEAYTLEVSSPGIDRPLTRPQDFDRFAGFEAKVETVQPVEGRKRFRGQVMGMNDDSQVRLVVETGEIAIPLASIKSAKLVLTDALIAAATKAQEQ</sequence>
<dbReference type="OrthoDB" id="9805006at2"/>
<dbReference type="InterPro" id="IPR035956">
    <property type="entry name" value="RimP_N_sf"/>
</dbReference>
<dbReference type="PANTHER" id="PTHR33867:SF1">
    <property type="entry name" value="RIBOSOME MATURATION FACTOR RIMP"/>
    <property type="match status" value="1"/>
</dbReference>
<dbReference type="GO" id="GO:0005829">
    <property type="term" value="C:cytosol"/>
    <property type="evidence" value="ECO:0007669"/>
    <property type="project" value="TreeGrafter"/>
</dbReference>
<organism evidence="6 7">
    <name type="scientific">Telmatospirillum siberiense</name>
    <dbReference type="NCBI Taxonomy" id="382514"/>
    <lineage>
        <taxon>Bacteria</taxon>
        <taxon>Pseudomonadati</taxon>
        <taxon>Pseudomonadota</taxon>
        <taxon>Alphaproteobacteria</taxon>
        <taxon>Rhodospirillales</taxon>
        <taxon>Rhodospirillaceae</taxon>
        <taxon>Telmatospirillum</taxon>
    </lineage>
</organism>
<dbReference type="InterPro" id="IPR028989">
    <property type="entry name" value="RimP_N"/>
</dbReference>
<protein>
    <recommendedName>
        <fullName evidence="3">Ribosome maturation factor RimP</fullName>
    </recommendedName>
</protein>
<comment type="similarity">
    <text evidence="3">Belongs to the RimP family.</text>
</comment>
<accession>A0A2N3PSE9</accession>
<gene>
    <name evidence="3" type="primary">rimP</name>
    <name evidence="6" type="ORF">CWS72_17005</name>
</gene>
<evidence type="ECO:0000256" key="1">
    <source>
        <dbReference type="ARBA" id="ARBA00022490"/>
    </source>
</evidence>
<dbReference type="Pfam" id="PF02576">
    <property type="entry name" value="RimP_N"/>
    <property type="match status" value="1"/>
</dbReference>